<reference evidence="1 2" key="1">
    <citation type="submission" date="2020-12" db="EMBL/GenBank/DDBJ databases">
        <title>Oil enriched cultivation method for isolating marine PHA-producing bacteria.</title>
        <authorList>
            <person name="Zheng W."/>
            <person name="Yu S."/>
            <person name="Huang Y."/>
        </authorList>
    </citation>
    <scope>NUCLEOTIDE SEQUENCE [LARGE SCALE GENOMIC DNA]</scope>
    <source>
        <strain evidence="1 2">SY-2-6</strain>
    </source>
</reference>
<sequence length="142" mass="16276">MKWFNPVGGEEGGWNGPVPNWMNGDKMNDFLQQSMKEALSSTPFHNEPHLKKEQELDQVKVVELMNEVVVTVALSHPVDPDMIRLSVGSGYLYVEGVEAGRMTIKLPAATSRRNVYAQYREGRIEIRLQKKQTDEKEIFLHY</sequence>
<evidence type="ECO:0000313" key="1">
    <source>
        <dbReference type="EMBL" id="MBN8235037.1"/>
    </source>
</evidence>
<evidence type="ECO:0000313" key="2">
    <source>
        <dbReference type="Proteomes" id="UP000663970"/>
    </source>
</evidence>
<proteinExistence type="predicted"/>
<protein>
    <submittedName>
        <fullName evidence="1">Hsp20/alpha crystallin family protein</fullName>
    </submittedName>
</protein>
<accession>A0ABS3DUM4</accession>
<dbReference type="Proteomes" id="UP000663970">
    <property type="component" value="Unassembled WGS sequence"/>
</dbReference>
<organism evidence="1 2">
    <name type="scientific">Halobacillus kuroshimensis</name>
    <dbReference type="NCBI Taxonomy" id="302481"/>
    <lineage>
        <taxon>Bacteria</taxon>
        <taxon>Bacillati</taxon>
        <taxon>Bacillota</taxon>
        <taxon>Bacilli</taxon>
        <taxon>Bacillales</taxon>
        <taxon>Bacillaceae</taxon>
        <taxon>Halobacillus</taxon>
    </lineage>
</organism>
<gene>
    <name evidence="1" type="ORF">JF544_07230</name>
</gene>
<dbReference type="SUPFAM" id="SSF49764">
    <property type="entry name" value="HSP20-like chaperones"/>
    <property type="match status" value="1"/>
</dbReference>
<dbReference type="CDD" id="cd00298">
    <property type="entry name" value="ACD_sHsps_p23-like"/>
    <property type="match status" value="1"/>
</dbReference>
<keyword evidence="2" id="KW-1185">Reference proteome</keyword>
<dbReference type="InterPro" id="IPR008978">
    <property type="entry name" value="HSP20-like_chaperone"/>
</dbReference>
<name>A0ABS3DUM4_9BACI</name>
<dbReference type="EMBL" id="JAEKJY010000002">
    <property type="protein sequence ID" value="MBN8235037.1"/>
    <property type="molecule type" value="Genomic_DNA"/>
</dbReference>
<comment type="caution">
    <text evidence="1">The sequence shown here is derived from an EMBL/GenBank/DDBJ whole genome shotgun (WGS) entry which is preliminary data.</text>
</comment>